<feature type="non-terminal residue" evidence="2">
    <location>
        <position position="1"/>
    </location>
</feature>
<evidence type="ECO:0000313" key="3">
    <source>
        <dbReference type="Proteomes" id="UP000823775"/>
    </source>
</evidence>
<feature type="non-terminal residue" evidence="2">
    <location>
        <position position="132"/>
    </location>
</feature>
<proteinExistence type="predicted"/>
<feature type="compositionally biased region" description="Basic and acidic residues" evidence="1">
    <location>
        <begin position="66"/>
        <end position="87"/>
    </location>
</feature>
<dbReference type="Proteomes" id="UP000823775">
    <property type="component" value="Unassembled WGS sequence"/>
</dbReference>
<evidence type="ECO:0000256" key="1">
    <source>
        <dbReference type="SAM" id="MobiDB-lite"/>
    </source>
</evidence>
<protein>
    <submittedName>
        <fullName evidence="2">Uncharacterized protein</fullName>
    </submittedName>
</protein>
<keyword evidence="3" id="KW-1185">Reference proteome</keyword>
<dbReference type="EMBL" id="JACEIK010002850">
    <property type="protein sequence ID" value="MCD9639123.1"/>
    <property type="molecule type" value="Genomic_DNA"/>
</dbReference>
<reference evidence="2 3" key="1">
    <citation type="journal article" date="2021" name="BMC Genomics">
        <title>Datura genome reveals duplications of psychoactive alkaloid biosynthetic genes and high mutation rate following tissue culture.</title>
        <authorList>
            <person name="Rajewski A."/>
            <person name="Carter-House D."/>
            <person name="Stajich J."/>
            <person name="Litt A."/>
        </authorList>
    </citation>
    <scope>NUCLEOTIDE SEQUENCE [LARGE SCALE GENOMIC DNA]</scope>
    <source>
        <strain evidence="2">AR-01</strain>
    </source>
</reference>
<evidence type="ECO:0000313" key="2">
    <source>
        <dbReference type="EMBL" id="MCD9639123.1"/>
    </source>
</evidence>
<accession>A0ABS8UWI6</accession>
<feature type="region of interest" description="Disordered" evidence="1">
    <location>
        <begin position="62"/>
        <end position="87"/>
    </location>
</feature>
<comment type="caution">
    <text evidence="2">The sequence shown here is derived from an EMBL/GenBank/DDBJ whole genome shotgun (WGS) entry which is preliminary data.</text>
</comment>
<organism evidence="2 3">
    <name type="scientific">Datura stramonium</name>
    <name type="common">Jimsonweed</name>
    <name type="synonym">Common thornapple</name>
    <dbReference type="NCBI Taxonomy" id="4076"/>
    <lineage>
        <taxon>Eukaryota</taxon>
        <taxon>Viridiplantae</taxon>
        <taxon>Streptophyta</taxon>
        <taxon>Embryophyta</taxon>
        <taxon>Tracheophyta</taxon>
        <taxon>Spermatophyta</taxon>
        <taxon>Magnoliopsida</taxon>
        <taxon>eudicotyledons</taxon>
        <taxon>Gunneridae</taxon>
        <taxon>Pentapetalae</taxon>
        <taxon>asterids</taxon>
        <taxon>lamiids</taxon>
        <taxon>Solanales</taxon>
        <taxon>Solanaceae</taxon>
        <taxon>Solanoideae</taxon>
        <taxon>Datureae</taxon>
        <taxon>Datura</taxon>
    </lineage>
</organism>
<sequence>NASNTRDITSNEESFFFWNYLHRRSERQWWFLEISGKEEEWKLGSGGLAALRRCYGERVGFGWSSSDRETVRDGDREKGSEGRNRVDGEILGGCRSATGGEKTEEGLLVLMAGVWCCSGEREKKWWRRQKKE</sequence>
<gene>
    <name evidence="2" type="ORF">HAX54_023476</name>
</gene>
<name>A0ABS8UWI6_DATST</name>